<dbReference type="Proteomes" id="UP000241074">
    <property type="component" value="Chromosome"/>
</dbReference>
<reference evidence="1 2" key="2">
    <citation type="submission" date="2018-03" db="EMBL/GenBank/DDBJ databases">
        <authorList>
            <person name="Keele B.F."/>
        </authorList>
    </citation>
    <scope>NUCLEOTIDE SEQUENCE [LARGE SCALE GENOMIC DNA]</scope>
    <source>
        <strain evidence="1 2">D13</strain>
    </source>
</reference>
<evidence type="ECO:0000313" key="2">
    <source>
        <dbReference type="Proteomes" id="UP000241074"/>
    </source>
</evidence>
<keyword evidence="2" id="KW-1185">Reference proteome</keyword>
<accession>A0A2P1PNR1</accession>
<name>A0A2P1PNR1_9GAMM</name>
<dbReference type="Pfam" id="PF20773">
    <property type="entry name" value="InhA-like_MAM"/>
    <property type="match status" value="1"/>
</dbReference>
<reference evidence="1 2" key="1">
    <citation type="submission" date="2018-03" db="EMBL/GenBank/DDBJ databases">
        <title>Ahniella affigens gen. nov., sp. nov., a gammaproteobacterium isolated from sandy soil near a stream.</title>
        <authorList>
            <person name="Ko Y."/>
            <person name="Kim J.-H."/>
        </authorList>
    </citation>
    <scope>NUCLEOTIDE SEQUENCE [LARGE SCALE GENOMIC DNA]</scope>
    <source>
        <strain evidence="1 2">D13</strain>
    </source>
</reference>
<sequence>MVLIYYSHQILEDQTAGGCFDAGILEISTDNGVTFTQVPGTAMQTDPYNGAISTQWSNPLAGASGWCEDPATTAPPVWTQSVVDLNAFAGQSVRLRFRVATDSSLGRVPHGFYLDDVKVQSCWIDGLSEAIFSHGFE</sequence>
<dbReference type="Gene3D" id="2.60.120.260">
    <property type="entry name" value="Galactose-binding domain-like"/>
    <property type="match status" value="1"/>
</dbReference>
<dbReference type="EMBL" id="CP027860">
    <property type="protein sequence ID" value="AVP96479.1"/>
    <property type="molecule type" value="Genomic_DNA"/>
</dbReference>
<proteinExistence type="predicted"/>
<evidence type="ECO:0008006" key="3">
    <source>
        <dbReference type="Google" id="ProtNLM"/>
    </source>
</evidence>
<dbReference type="AlphaFoldDB" id="A0A2P1PNR1"/>
<organism evidence="1 2">
    <name type="scientific">Ahniella affigens</name>
    <dbReference type="NCBI Taxonomy" id="2021234"/>
    <lineage>
        <taxon>Bacteria</taxon>
        <taxon>Pseudomonadati</taxon>
        <taxon>Pseudomonadota</taxon>
        <taxon>Gammaproteobacteria</taxon>
        <taxon>Lysobacterales</taxon>
        <taxon>Rhodanobacteraceae</taxon>
        <taxon>Ahniella</taxon>
    </lineage>
</organism>
<evidence type="ECO:0000313" key="1">
    <source>
        <dbReference type="EMBL" id="AVP96479.1"/>
    </source>
</evidence>
<gene>
    <name evidence="1" type="ORF">C7S18_04385</name>
</gene>
<dbReference type="KEGG" id="xba:C7S18_04385"/>
<protein>
    <recommendedName>
        <fullName evidence="3">Peptidase M6-like domain-containing protein</fullName>
    </recommendedName>
</protein>